<dbReference type="EMBL" id="CP043473">
    <property type="protein sequence ID" value="QEL57147.1"/>
    <property type="molecule type" value="Genomic_DNA"/>
</dbReference>
<accession>A0A5C1DLY8</accession>
<dbReference type="KEGG" id="chrm:FYK34_17075"/>
<keyword evidence="3" id="KW-1185">Reference proteome</keyword>
<protein>
    <submittedName>
        <fullName evidence="2">Nuclear transport factor 2 family protein</fullName>
    </submittedName>
</protein>
<name>A0A5C1DLY8_9NEIS</name>
<dbReference type="Gene3D" id="3.10.450.50">
    <property type="match status" value="1"/>
</dbReference>
<evidence type="ECO:0000259" key="1">
    <source>
        <dbReference type="Pfam" id="PF12680"/>
    </source>
</evidence>
<reference evidence="2 3" key="1">
    <citation type="submission" date="2019-08" db="EMBL/GenBank/DDBJ databases">
        <title>Chromobacterium paludis, a novel bacterium isolated from a Maryland marsh pond.</title>
        <authorList>
            <person name="Blackburn M.B."/>
            <person name="Gundersen-Rindal D.E."/>
        </authorList>
    </citation>
    <scope>NUCLEOTIDE SEQUENCE [LARGE SCALE GENOMIC DNA]</scope>
    <source>
        <strain evidence="3">IIBBL 257-1</strain>
    </source>
</reference>
<dbReference type="InterPro" id="IPR032710">
    <property type="entry name" value="NTF2-like_dom_sf"/>
</dbReference>
<feature type="domain" description="SnoaL-like" evidence="1">
    <location>
        <begin position="16"/>
        <end position="109"/>
    </location>
</feature>
<evidence type="ECO:0000313" key="3">
    <source>
        <dbReference type="Proteomes" id="UP000322079"/>
    </source>
</evidence>
<gene>
    <name evidence="2" type="ORF">FYK34_17075</name>
</gene>
<organism evidence="2 3">
    <name type="scientific">Chromobacterium paludis</name>
    <dbReference type="NCBI Taxonomy" id="2605945"/>
    <lineage>
        <taxon>Bacteria</taxon>
        <taxon>Pseudomonadati</taxon>
        <taxon>Pseudomonadota</taxon>
        <taxon>Betaproteobacteria</taxon>
        <taxon>Neisseriales</taxon>
        <taxon>Chromobacteriaceae</taxon>
        <taxon>Chromobacterium</taxon>
    </lineage>
</organism>
<dbReference type="InterPro" id="IPR037401">
    <property type="entry name" value="SnoaL-like"/>
</dbReference>
<sequence>MSGSCVDGADMSQDLIRRYWDCAKARDWDGFAATLHPEVEYRVPQTRERIRGIAPYVAFNATYPGDWTLDIVRLLADGDQAVSEIAFHVEQQTMSGICFFTLQDGLIRRIEDWWPEPYAAPPRAVAMERY</sequence>
<evidence type="ECO:0000313" key="2">
    <source>
        <dbReference type="EMBL" id="QEL57147.1"/>
    </source>
</evidence>
<proteinExistence type="predicted"/>
<dbReference type="Proteomes" id="UP000322079">
    <property type="component" value="Chromosome"/>
</dbReference>
<dbReference type="Pfam" id="PF12680">
    <property type="entry name" value="SnoaL_2"/>
    <property type="match status" value="1"/>
</dbReference>
<dbReference type="AlphaFoldDB" id="A0A5C1DLY8"/>
<dbReference type="SUPFAM" id="SSF54427">
    <property type="entry name" value="NTF2-like"/>
    <property type="match status" value="1"/>
</dbReference>